<protein>
    <submittedName>
        <fullName evidence="5">AraC family transcriptional regulator</fullName>
    </submittedName>
</protein>
<keyword evidence="2" id="KW-0238">DNA-binding</keyword>
<dbReference type="SUPFAM" id="SSF51215">
    <property type="entry name" value="Regulatory protein AraC"/>
    <property type="match status" value="1"/>
</dbReference>
<sequence>MKSAQLFTDVEITIKEISSNRSGLHKHHYFEMIYVLEGTGVHNINNNHFTFSKGDVFLLTPDDAHTFMIDSPTRFCIVDFTQSLFAKTAHRHEKKMDMSGFFKRLEYIFHNHHNISGNIISEDDRPLFDVLMDQLIKEREGQFPFQEIIVQNIVFLLLHFIARNIQQRITSFAKQENPKSKVHEITSYIQQHIYDKELLKIGNVAEKFNKSPDHLNRYFKSETGTSIKDYITRYKLN</sequence>
<proteinExistence type="predicted"/>
<dbReference type="PROSITE" id="PS01124">
    <property type="entry name" value="HTH_ARAC_FAMILY_2"/>
    <property type="match status" value="1"/>
</dbReference>
<dbReference type="Pfam" id="PF02311">
    <property type="entry name" value="AraC_binding"/>
    <property type="match status" value="1"/>
</dbReference>
<evidence type="ECO:0000256" key="3">
    <source>
        <dbReference type="ARBA" id="ARBA00023163"/>
    </source>
</evidence>
<dbReference type="EMBL" id="QPKV01000013">
    <property type="protein sequence ID" value="RDC54556.1"/>
    <property type="molecule type" value="Genomic_DNA"/>
</dbReference>
<keyword evidence="6" id="KW-1185">Reference proteome</keyword>
<feature type="domain" description="HTH araC/xylS-type" evidence="4">
    <location>
        <begin position="183"/>
        <end position="237"/>
    </location>
</feature>
<evidence type="ECO:0000313" key="6">
    <source>
        <dbReference type="Proteomes" id="UP000253961"/>
    </source>
</evidence>
<name>A0A369PV82_9SPHI</name>
<evidence type="ECO:0000259" key="4">
    <source>
        <dbReference type="PROSITE" id="PS01124"/>
    </source>
</evidence>
<dbReference type="Gene3D" id="2.60.120.10">
    <property type="entry name" value="Jelly Rolls"/>
    <property type="match status" value="1"/>
</dbReference>
<evidence type="ECO:0000256" key="2">
    <source>
        <dbReference type="ARBA" id="ARBA00023125"/>
    </source>
</evidence>
<keyword evidence="3" id="KW-0804">Transcription</keyword>
<evidence type="ECO:0000256" key="1">
    <source>
        <dbReference type="ARBA" id="ARBA00023015"/>
    </source>
</evidence>
<dbReference type="PANTHER" id="PTHR43280:SF34">
    <property type="entry name" value="ARAC-FAMILY TRANSCRIPTIONAL REGULATOR"/>
    <property type="match status" value="1"/>
</dbReference>
<dbReference type="InterPro" id="IPR018060">
    <property type="entry name" value="HTH_AraC"/>
</dbReference>
<dbReference type="Gene3D" id="1.10.10.60">
    <property type="entry name" value="Homeodomain-like"/>
    <property type="match status" value="1"/>
</dbReference>
<dbReference type="OrthoDB" id="636258at2"/>
<dbReference type="RefSeq" id="WP_115404734.1">
    <property type="nucleotide sequence ID" value="NZ_QPKV01000013.1"/>
</dbReference>
<keyword evidence="1" id="KW-0805">Transcription regulation</keyword>
<dbReference type="InterPro" id="IPR014710">
    <property type="entry name" value="RmlC-like_jellyroll"/>
</dbReference>
<dbReference type="SUPFAM" id="SSF46689">
    <property type="entry name" value="Homeodomain-like"/>
    <property type="match status" value="1"/>
</dbReference>
<accession>A0A369PV82</accession>
<dbReference type="PANTHER" id="PTHR43280">
    <property type="entry name" value="ARAC-FAMILY TRANSCRIPTIONAL REGULATOR"/>
    <property type="match status" value="1"/>
</dbReference>
<dbReference type="InterPro" id="IPR003313">
    <property type="entry name" value="AraC-bd"/>
</dbReference>
<dbReference type="InterPro" id="IPR009057">
    <property type="entry name" value="Homeodomain-like_sf"/>
</dbReference>
<comment type="caution">
    <text evidence="5">The sequence shown here is derived from an EMBL/GenBank/DDBJ whole genome shotgun (WGS) entry which is preliminary data.</text>
</comment>
<dbReference type="GO" id="GO:0003700">
    <property type="term" value="F:DNA-binding transcription factor activity"/>
    <property type="evidence" value="ECO:0007669"/>
    <property type="project" value="InterPro"/>
</dbReference>
<dbReference type="InterPro" id="IPR037923">
    <property type="entry name" value="HTH-like"/>
</dbReference>
<dbReference type="Proteomes" id="UP000253961">
    <property type="component" value="Unassembled WGS sequence"/>
</dbReference>
<dbReference type="GO" id="GO:0043565">
    <property type="term" value="F:sequence-specific DNA binding"/>
    <property type="evidence" value="ECO:0007669"/>
    <property type="project" value="InterPro"/>
</dbReference>
<gene>
    <name evidence="5" type="ORF">DU508_21590</name>
</gene>
<dbReference type="AlphaFoldDB" id="A0A369PV82"/>
<evidence type="ECO:0000313" key="5">
    <source>
        <dbReference type="EMBL" id="RDC54556.1"/>
    </source>
</evidence>
<organism evidence="5 6">
    <name type="scientific">Pedobacter chinensis</name>
    <dbReference type="NCBI Taxonomy" id="2282421"/>
    <lineage>
        <taxon>Bacteria</taxon>
        <taxon>Pseudomonadati</taxon>
        <taxon>Bacteroidota</taxon>
        <taxon>Sphingobacteriia</taxon>
        <taxon>Sphingobacteriales</taxon>
        <taxon>Sphingobacteriaceae</taxon>
        <taxon>Pedobacter</taxon>
    </lineage>
</organism>
<reference evidence="5 6" key="1">
    <citation type="submission" date="2018-07" db="EMBL/GenBank/DDBJ databases">
        <title>Pedobacter sp. nov., isolated from soil.</title>
        <authorList>
            <person name="Zhou L.Y."/>
            <person name="Du Z.J."/>
        </authorList>
    </citation>
    <scope>NUCLEOTIDE SEQUENCE [LARGE SCALE GENOMIC DNA]</scope>
    <source>
        <strain evidence="5 6">JDX94</strain>
    </source>
</reference>